<comment type="caution">
    <text evidence="4">The sequence shown here is derived from an EMBL/GenBank/DDBJ whole genome shotgun (WGS) entry which is preliminary data.</text>
</comment>
<accession>A0ABR4PVD7</accession>
<dbReference type="InterPro" id="IPR050987">
    <property type="entry name" value="AtrR-like"/>
</dbReference>
<dbReference type="Proteomes" id="UP001629113">
    <property type="component" value="Unassembled WGS sequence"/>
</dbReference>
<organism evidence="4 5">
    <name type="scientific">Phlyctema vagabunda</name>
    <dbReference type="NCBI Taxonomy" id="108571"/>
    <lineage>
        <taxon>Eukaryota</taxon>
        <taxon>Fungi</taxon>
        <taxon>Dikarya</taxon>
        <taxon>Ascomycota</taxon>
        <taxon>Pezizomycotina</taxon>
        <taxon>Leotiomycetes</taxon>
        <taxon>Helotiales</taxon>
        <taxon>Dermateaceae</taxon>
        <taxon>Phlyctema</taxon>
    </lineage>
</organism>
<evidence type="ECO:0000259" key="3">
    <source>
        <dbReference type="SMART" id="SM00906"/>
    </source>
</evidence>
<protein>
    <submittedName>
        <fullName evidence="4">Tall aerial hyphae-4</fullName>
    </submittedName>
</protein>
<keyword evidence="5" id="KW-1185">Reference proteome</keyword>
<evidence type="ECO:0000256" key="1">
    <source>
        <dbReference type="ARBA" id="ARBA00023242"/>
    </source>
</evidence>
<dbReference type="CDD" id="cd12148">
    <property type="entry name" value="fungal_TF_MHR"/>
    <property type="match status" value="1"/>
</dbReference>
<dbReference type="Pfam" id="PF04082">
    <property type="entry name" value="Fungal_trans"/>
    <property type="match status" value="1"/>
</dbReference>
<dbReference type="EMBL" id="JBFCZG010000001">
    <property type="protein sequence ID" value="KAL3427332.1"/>
    <property type="molecule type" value="Genomic_DNA"/>
</dbReference>
<feature type="compositionally biased region" description="Low complexity" evidence="2">
    <location>
        <begin position="636"/>
        <end position="647"/>
    </location>
</feature>
<keyword evidence="1" id="KW-0539">Nucleus</keyword>
<gene>
    <name evidence="4" type="ORF">PVAG01_00841</name>
</gene>
<name>A0ABR4PVD7_9HELO</name>
<evidence type="ECO:0000313" key="5">
    <source>
        <dbReference type="Proteomes" id="UP001629113"/>
    </source>
</evidence>
<dbReference type="PANTHER" id="PTHR46910:SF17">
    <property type="entry name" value="SCFA-RELATED"/>
    <property type="match status" value="1"/>
</dbReference>
<evidence type="ECO:0000256" key="2">
    <source>
        <dbReference type="SAM" id="MobiDB-lite"/>
    </source>
</evidence>
<reference evidence="4 5" key="1">
    <citation type="submission" date="2024-06" db="EMBL/GenBank/DDBJ databases">
        <title>Complete genome of Phlyctema vagabunda strain 19-DSS-EL-015.</title>
        <authorList>
            <person name="Fiorenzani C."/>
        </authorList>
    </citation>
    <scope>NUCLEOTIDE SEQUENCE [LARGE SCALE GENOMIC DNA]</scope>
    <source>
        <strain evidence="4 5">19-DSS-EL-015</strain>
    </source>
</reference>
<proteinExistence type="predicted"/>
<dbReference type="SMART" id="SM00906">
    <property type="entry name" value="Fungal_trans"/>
    <property type="match status" value="1"/>
</dbReference>
<feature type="region of interest" description="Disordered" evidence="2">
    <location>
        <begin position="603"/>
        <end position="652"/>
    </location>
</feature>
<evidence type="ECO:0000313" key="4">
    <source>
        <dbReference type="EMBL" id="KAL3427332.1"/>
    </source>
</evidence>
<sequence>MEVGQRILTNPATNLENIAFVSDRQYSSSTLQLASDVLPRSMSPVTSSYTSAIPGGFETMRSSSGPQQPNVTLPSIRTIIGSPQSSNHVSSQVAIDHQQQNKTVTEVSLSPRTDVPRPYSNTGPFYDLLMELPCDNDLDVLVEVYFEKVHWFLLVFHQGWFRERLSNFRHDRKIGAAEKENDFQFLCLLMTILILAMKTSTQEFQVAQYISFDKSSPLADLYVSVIQQQTFQIIQQPTLQSVQVLILLANYYLWHGSPNLAWPTLGMAIRNAQVLKLHRKVSPGESTTAELCPGVTLQDARKRCWWTLYDLDRFCAMVYGYPMGINDEDCDVELPEDPLHPLQTKPRNDPTSFLSYKVHLSKLSVIIGDVLTQLYRPSRVPKSKNGEDAQNLRSEIRRMMLQTSRLNIRLKKWQEALPTRLRLDWKVLDPVGSENSKSISSDASDFEDYIFKMQALSLQLAFDNAIILAHRPSLSMNLAKHSQTSTVLSTLARHVSIASQKCRDAALRTSRLEAHPSIIVSRNTHAAAYIGLNLLSAGIVLCLLTSNGLHGSKLKEDVAAINRIFQMFRQFKGTSPLVVQGHELLKVLVRSVLKDEFGSSIVFPEDDQQKPQADGNESPTEPRLREPLDAPENPASQSIPSRSPPIDSIEDFSNPVEMADSQVEMSNQEIEELFAGLEQNLEFPFDDAVHVDLSDARGLFSTADSTRAFHDPTWIWDLSDFRDLDSF</sequence>
<feature type="domain" description="Xylanolytic transcriptional activator regulatory" evidence="3">
    <location>
        <begin position="261"/>
        <end position="341"/>
    </location>
</feature>
<dbReference type="PANTHER" id="PTHR46910">
    <property type="entry name" value="TRANSCRIPTION FACTOR PDR1"/>
    <property type="match status" value="1"/>
</dbReference>
<dbReference type="InterPro" id="IPR007219">
    <property type="entry name" value="XnlR_reg_dom"/>
</dbReference>